<keyword evidence="2" id="KW-1185">Reference proteome</keyword>
<name>A0ACC3YPX6_COLTU</name>
<dbReference type="EMBL" id="VUJX02000007">
    <property type="protein sequence ID" value="KAL0933892.1"/>
    <property type="molecule type" value="Genomic_DNA"/>
</dbReference>
<reference evidence="1 2" key="1">
    <citation type="journal article" date="2020" name="Phytopathology">
        <title>Genome Sequence Resources of Colletotrichum truncatum, C. plurivorum, C. musicola, and C. sojae: Four Species Pathogenic to Soybean (Glycine max).</title>
        <authorList>
            <person name="Rogerio F."/>
            <person name="Boufleur T.R."/>
            <person name="Ciampi-Guillardi M."/>
            <person name="Sukno S.A."/>
            <person name="Thon M.R."/>
            <person name="Massola Junior N.S."/>
            <person name="Baroncelli R."/>
        </authorList>
    </citation>
    <scope>NUCLEOTIDE SEQUENCE [LARGE SCALE GENOMIC DNA]</scope>
    <source>
        <strain evidence="1 2">CMES1059</strain>
    </source>
</reference>
<proteinExistence type="predicted"/>
<organism evidence="1 2">
    <name type="scientific">Colletotrichum truncatum</name>
    <name type="common">Anthracnose fungus</name>
    <name type="synonym">Colletotrichum capsici</name>
    <dbReference type="NCBI Taxonomy" id="5467"/>
    <lineage>
        <taxon>Eukaryota</taxon>
        <taxon>Fungi</taxon>
        <taxon>Dikarya</taxon>
        <taxon>Ascomycota</taxon>
        <taxon>Pezizomycotina</taxon>
        <taxon>Sordariomycetes</taxon>
        <taxon>Hypocreomycetidae</taxon>
        <taxon>Glomerellales</taxon>
        <taxon>Glomerellaceae</taxon>
        <taxon>Colletotrichum</taxon>
        <taxon>Colletotrichum truncatum species complex</taxon>
    </lineage>
</organism>
<protein>
    <submittedName>
        <fullName evidence="1">Uncharacterized protein</fullName>
    </submittedName>
</protein>
<comment type="caution">
    <text evidence="1">The sequence shown here is derived from an EMBL/GenBank/DDBJ whole genome shotgun (WGS) entry which is preliminary data.</text>
</comment>
<accession>A0ACC3YPX6</accession>
<evidence type="ECO:0000313" key="1">
    <source>
        <dbReference type="EMBL" id="KAL0933892.1"/>
    </source>
</evidence>
<evidence type="ECO:0000313" key="2">
    <source>
        <dbReference type="Proteomes" id="UP000805649"/>
    </source>
</evidence>
<gene>
    <name evidence="1" type="ORF">CTRU02_210691</name>
</gene>
<sequence>MTFQELAAHERKCKNCSSSTEGIDKTESTPAKPIDSKAARTDGEDYVNLARSETSATRPLSFSKNCDIKPAISTNIWVHSTISKDYTGGEKSRRADLLAHLAKRLQSDLNINLGGEGRNISTIDDKRKRASASDDLVEDKVENIPVSDKEETPRVDTELPKRLRGGIGGIECVFLGYWRDSPVPNLRNKHAVIGFIDVRGRLRTRIQQSTRLGKPISNVEYPLPPGPGGSWVTFEHVIFAEHLVGMDHHQVKEYVKLRADATEETEKGRENAEKKAAKEAIRLIEKTPPSKDFLPPAIAYGIEISTSSNMTSQPDTKRRRISSSIGTISEGPVQDSIGSNGQTLLMNV</sequence>
<dbReference type="Proteomes" id="UP000805649">
    <property type="component" value="Unassembled WGS sequence"/>
</dbReference>